<evidence type="ECO:0000313" key="1">
    <source>
        <dbReference type="EMBL" id="KAK8481222.1"/>
    </source>
</evidence>
<dbReference type="EMBL" id="JBBPBN010000933">
    <property type="protein sequence ID" value="KAK8481222.1"/>
    <property type="molecule type" value="Genomic_DNA"/>
</dbReference>
<accession>A0ABR1ZKV6</accession>
<keyword evidence="2" id="KW-1185">Reference proteome</keyword>
<name>A0ABR1ZKV6_9ROSI</name>
<reference evidence="1 2" key="1">
    <citation type="journal article" date="2024" name="G3 (Bethesda)">
        <title>Genome assembly of Hibiscus sabdariffa L. provides insights into metabolisms of medicinal natural products.</title>
        <authorList>
            <person name="Kim T."/>
        </authorList>
    </citation>
    <scope>NUCLEOTIDE SEQUENCE [LARGE SCALE GENOMIC DNA]</scope>
    <source>
        <strain evidence="1">TK-2024</strain>
        <tissue evidence="1">Old leaves</tissue>
    </source>
</reference>
<sequence>MREFIEEVTKELLKGFKTIMDDVIDKFLKDFRNDLKVVQKWVPIGSNQKRDSLLEPPLSVVSTELVETKQEPLLTCSAEDHVFDELFMITNEESDDIEDFVGRRFG</sequence>
<protein>
    <submittedName>
        <fullName evidence="1">Uncharacterized protein</fullName>
    </submittedName>
</protein>
<organism evidence="1 2">
    <name type="scientific">Hibiscus sabdariffa</name>
    <name type="common">roselle</name>
    <dbReference type="NCBI Taxonomy" id="183260"/>
    <lineage>
        <taxon>Eukaryota</taxon>
        <taxon>Viridiplantae</taxon>
        <taxon>Streptophyta</taxon>
        <taxon>Embryophyta</taxon>
        <taxon>Tracheophyta</taxon>
        <taxon>Spermatophyta</taxon>
        <taxon>Magnoliopsida</taxon>
        <taxon>eudicotyledons</taxon>
        <taxon>Gunneridae</taxon>
        <taxon>Pentapetalae</taxon>
        <taxon>rosids</taxon>
        <taxon>malvids</taxon>
        <taxon>Malvales</taxon>
        <taxon>Malvaceae</taxon>
        <taxon>Malvoideae</taxon>
        <taxon>Hibiscus</taxon>
    </lineage>
</organism>
<proteinExistence type="predicted"/>
<gene>
    <name evidence="1" type="ORF">V6N11_044688</name>
</gene>
<comment type="caution">
    <text evidence="1">The sequence shown here is derived from an EMBL/GenBank/DDBJ whole genome shotgun (WGS) entry which is preliminary data.</text>
</comment>
<dbReference type="Proteomes" id="UP001396334">
    <property type="component" value="Unassembled WGS sequence"/>
</dbReference>
<evidence type="ECO:0000313" key="2">
    <source>
        <dbReference type="Proteomes" id="UP001396334"/>
    </source>
</evidence>